<accession>A0A9P7JKB1</accession>
<gene>
    <name evidence="1" type="ORF">BJ212DRAFT_1494965</name>
</gene>
<dbReference type="AlphaFoldDB" id="A0A9P7JKB1"/>
<comment type="caution">
    <text evidence="1">The sequence shown here is derived from an EMBL/GenBank/DDBJ whole genome shotgun (WGS) entry which is preliminary data.</text>
</comment>
<evidence type="ECO:0000313" key="2">
    <source>
        <dbReference type="Proteomes" id="UP000807769"/>
    </source>
</evidence>
<proteinExistence type="predicted"/>
<dbReference type="EMBL" id="JABBWG010000001">
    <property type="protein sequence ID" value="KAG1827634.1"/>
    <property type="molecule type" value="Genomic_DNA"/>
</dbReference>
<dbReference type="GeneID" id="64635539"/>
<name>A0A9P7JKB1_9AGAM</name>
<dbReference type="OrthoDB" id="10645592at2759"/>
<evidence type="ECO:0000313" key="1">
    <source>
        <dbReference type="EMBL" id="KAG1827634.1"/>
    </source>
</evidence>
<reference evidence="1" key="1">
    <citation type="journal article" date="2020" name="New Phytol.">
        <title>Comparative genomics reveals dynamic genome evolution in host specialist ectomycorrhizal fungi.</title>
        <authorList>
            <person name="Lofgren L.A."/>
            <person name="Nguyen N.H."/>
            <person name="Vilgalys R."/>
            <person name="Ruytinx J."/>
            <person name="Liao H.L."/>
            <person name="Branco S."/>
            <person name="Kuo A."/>
            <person name="LaButti K."/>
            <person name="Lipzen A."/>
            <person name="Andreopoulos W."/>
            <person name="Pangilinan J."/>
            <person name="Riley R."/>
            <person name="Hundley H."/>
            <person name="Na H."/>
            <person name="Barry K."/>
            <person name="Grigoriev I.V."/>
            <person name="Stajich J.E."/>
            <person name="Kennedy P.G."/>
        </authorList>
    </citation>
    <scope>NUCLEOTIDE SEQUENCE</scope>
    <source>
        <strain evidence="1">MN1</strain>
    </source>
</reference>
<protein>
    <submittedName>
        <fullName evidence="1">Uncharacterized protein</fullName>
    </submittedName>
</protein>
<dbReference type="RefSeq" id="XP_041200481.1">
    <property type="nucleotide sequence ID" value="XM_041341523.1"/>
</dbReference>
<dbReference type="Proteomes" id="UP000807769">
    <property type="component" value="Unassembled WGS sequence"/>
</dbReference>
<sequence length="277" mass="30429">MAGFLADFIRLTPIISGHTIILAFGHGFLDAVFYFEYLAPPNQASNLWRHHPDEPISTVLMLFRLWGVETLDSRVNGPEFDMSVSASSTLLHEEFAKNGFTDVQDNSFEVIDIGDMLSGVAAAGYTFSRPGIFNFDGTKYNTSTRRTQVEMGVPQGVAFFRPSYARGLRPSTKRIRASSGNVQLLSFIAGVAKYQTINSQGLVSNAIGDTLYLLVPIYSSTTHGSINDTHQMEVYIGLGEYWRGVVVEKGSCRIRSVSHLPKPLPAPPVLGFSVTII</sequence>
<keyword evidence="2" id="KW-1185">Reference proteome</keyword>
<organism evidence="1 2">
    <name type="scientific">Suillus subaureus</name>
    <dbReference type="NCBI Taxonomy" id="48587"/>
    <lineage>
        <taxon>Eukaryota</taxon>
        <taxon>Fungi</taxon>
        <taxon>Dikarya</taxon>
        <taxon>Basidiomycota</taxon>
        <taxon>Agaricomycotina</taxon>
        <taxon>Agaricomycetes</taxon>
        <taxon>Agaricomycetidae</taxon>
        <taxon>Boletales</taxon>
        <taxon>Suillineae</taxon>
        <taxon>Suillaceae</taxon>
        <taxon>Suillus</taxon>
    </lineage>
</organism>